<accession>A0ABQ5MS26</accession>
<dbReference type="PANTHER" id="PTHR46796:SF6">
    <property type="entry name" value="ARAC SUBFAMILY"/>
    <property type="match status" value="1"/>
</dbReference>
<dbReference type="InterPro" id="IPR035418">
    <property type="entry name" value="AraC-bd_2"/>
</dbReference>
<evidence type="ECO:0000259" key="4">
    <source>
        <dbReference type="PROSITE" id="PS01124"/>
    </source>
</evidence>
<gene>
    <name evidence="5" type="ORF">AHIS1636_12080</name>
</gene>
<dbReference type="Pfam" id="PF14525">
    <property type="entry name" value="AraC_binding_2"/>
    <property type="match status" value="1"/>
</dbReference>
<dbReference type="EMBL" id="BRVS01000005">
    <property type="protein sequence ID" value="GLB66769.1"/>
    <property type="molecule type" value="Genomic_DNA"/>
</dbReference>
<dbReference type="InterPro" id="IPR018060">
    <property type="entry name" value="HTH_AraC"/>
</dbReference>
<dbReference type="InterPro" id="IPR037923">
    <property type="entry name" value="HTH-like"/>
</dbReference>
<evidence type="ECO:0000313" key="6">
    <source>
        <dbReference type="Proteomes" id="UP001209654"/>
    </source>
</evidence>
<dbReference type="PANTHER" id="PTHR46796">
    <property type="entry name" value="HTH-TYPE TRANSCRIPTIONAL ACTIVATOR RHAS-RELATED"/>
    <property type="match status" value="1"/>
</dbReference>
<protein>
    <submittedName>
        <fullName evidence="5">AraC family transcriptional regulator</fullName>
    </submittedName>
</protein>
<organism evidence="5 6">
    <name type="scientific">Arthrobacter mangrovi</name>
    <dbReference type="NCBI Taxonomy" id="2966350"/>
    <lineage>
        <taxon>Bacteria</taxon>
        <taxon>Bacillati</taxon>
        <taxon>Actinomycetota</taxon>
        <taxon>Actinomycetes</taxon>
        <taxon>Micrococcales</taxon>
        <taxon>Micrococcaceae</taxon>
        <taxon>Arthrobacter</taxon>
    </lineage>
</organism>
<comment type="caution">
    <text evidence="5">The sequence shown here is derived from an EMBL/GenBank/DDBJ whole genome shotgun (WGS) entry which is preliminary data.</text>
</comment>
<keyword evidence="1" id="KW-0805">Transcription regulation</keyword>
<dbReference type="SMART" id="SM00342">
    <property type="entry name" value="HTH_ARAC"/>
    <property type="match status" value="1"/>
</dbReference>
<dbReference type="Gene3D" id="1.10.10.60">
    <property type="entry name" value="Homeodomain-like"/>
    <property type="match status" value="1"/>
</dbReference>
<evidence type="ECO:0000256" key="1">
    <source>
        <dbReference type="ARBA" id="ARBA00023015"/>
    </source>
</evidence>
<evidence type="ECO:0000256" key="2">
    <source>
        <dbReference type="ARBA" id="ARBA00023125"/>
    </source>
</evidence>
<dbReference type="InterPro" id="IPR050204">
    <property type="entry name" value="AraC_XylS_family_regulators"/>
</dbReference>
<dbReference type="PROSITE" id="PS01124">
    <property type="entry name" value="HTH_ARAC_FAMILY_2"/>
    <property type="match status" value="1"/>
</dbReference>
<dbReference type="Pfam" id="PF12833">
    <property type="entry name" value="HTH_18"/>
    <property type="match status" value="1"/>
</dbReference>
<dbReference type="InterPro" id="IPR020449">
    <property type="entry name" value="Tscrpt_reg_AraC-type_HTH"/>
</dbReference>
<dbReference type="InterPro" id="IPR009057">
    <property type="entry name" value="Homeodomain-like_sf"/>
</dbReference>
<dbReference type="Proteomes" id="UP001209654">
    <property type="component" value="Unassembled WGS sequence"/>
</dbReference>
<keyword evidence="2" id="KW-0238">DNA-binding</keyword>
<keyword evidence="3" id="KW-0804">Transcription</keyword>
<keyword evidence="6" id="KW-1185">Reference proteome</keyword>
<dbReference type="SUPFAM" id="SSF46689">
    <property type="entry name" value="Homeodomain-like"/>
    <property type="match status" value="1"/>
</dbReference>
<evidence type="ECO:0000313" key="5">
    <source>
        <dbReference type="EMBL" id="GLB66769.1"/>
    </source>
</evidence>
<sequence>MIHATPSLQPSPAAEHTAADNAVALAPPAGAPRRAAGCERGTGAHLEAEAARAAPAPGVETAHAASFDQWRNLVNQSFVPLDVQADATDGFRGRIRSRVLDELSIVEVSANGHRVLRTPSLISSADRLYYKLNLQLSGHGLLIQDNREASLRPGDLAVYDTHRPYTLGFESDFRTLVLMFPHEALDLPADAVGQLTAVRLPGDAGLGRMISPFMAQLAENLDALSGNSGQRLANNVVDLIATMFESELDARRETDAGSHPELLARIRRYIEANLGNPELSPAEIAAAHYVSTRHLHNIFAASGTTVASWIRARRLDHCRRDLRDPILADRPVGSIAARWGFLDAAHFSRIFRSSFGVPPSSYRRQDT</sequence>
<feature type="domain" description="HTH araC/xylS-type" evidence="4">
    <location>
        <begin position="264"/>
        <end position="365"/>
    </location>
</feature>
<dbReference type="PRINTS" id="PR00032">
    <property type="entry name" value="HTHARAC"/>
</dbReference>
<proteinExistence type="predicted"/>
<evidence type="ECO:0000256" key="3">
    <source>
        <dbReference type="ARBA" id="ARBA00023163"/>
    </source>
</evidence>
<dbReference type="SUPFAM" id="SSF51215">
    <property type="entry name" value="Regulatory protein AraC"/>
    <property type="match status" value="1"/>
</dbReference>
<reference evidence="5 6" key="1">
    <citation type="journal article" date="2023" name="Int. J. Syst. Evol. Microbiol.">
        <title>Arthrobacter mangrovi sp. nov., an actinobacterium isolated from the rhizosphere of a mangrove.</title>
        <authorList>
            <person name="Hamada M."/>
            <person name="Saitou S."/>
            <person name="Enomoto N."/>
            <person name="Nanri K."/>
            <person name="Hidaka K."/>
            <person name="Miura T."/>
            <person name="Tamura T."/>
        </authorList>
    </citation>
    <scope>NUCLEOTIDE SEQUENCE [LARGE SCALE GENOMIC DNA]</scope>
    <source>
        <strain evidence="5 6">NBRC 112813</strain>
    </source>
</reference>
<name>A0ABQ5MS26_9MICC</name>